<keyword evidence="3 6" id="KW-0812">Transmembrane</keyword>
<evidence type="ECO:0000313" key="8">
    <source>
        <dbReference type="EMBL" id="EUA92686.1"/>
    </source>
</evidence>
<dbReference type="InterPro" id="IPR020846">
    <property type="entry name" value="MFS_dom"/>
</dbReference>
<dbReference type="Pfam" id="PF07690">
    <property type="entry name" value="MFS_1"/>
    <property type="match status" value="2"/>
</dbReference>
<proteinExistence type="predicted"/>
<feature type="transmembrane region" description="Helical" evidence="6">
    <location>
        <begin position="30"/>
        <end position="49"/>
    </location>
</feature>
<dbReference type="InterPro" id="IPR036259">
    <property type="entry name" value="MFS_trans_sf"/>
</dbReference>
<dbReference type="PROSITE" id="PS50850">
    <property type="entry name" value="MFS"/>
    <property type="match status" value="1"/>
</dbReference>
<evidence type="ECO:0000256" key="6">
    <source>
        <dbReference type="SAM" id="Phobius"/>
    </source>
</evidence>
<accession>A0ABN0R699</accession>
<keyword evidence="4 6" id="KW-1133">Transmembrane helix</keyword>
<sequence>MLPVMVTLDTTVVNVAQRTFIEEFSSTQAVVAWTSTGYTLSLASVIPLTGWTANRLGTKRLVMGSVLLFTLGSLLCAMASSITLLVAFRAAQGLGGEYSYRCSSSFWRARRVRPLGPGTDDQHDLGVDGPIAGPILGGWLIDAFGWQWIFLINLPIGALTLILAGLVLPVTILCPRSRWTSWAWRCCPRRWCCCSTGYQRCRRAAPSATHKSGCRQRSA</sequence>
<dbReference type="EMBL" id="JAOL01000072">
    <property type="protein sequence ID" value="EUA92686.1"/>
    <property type="molecule type" value="Genomic_DNA"/>
</dbReference>
<dbReference type="Proteomes" id="UP000020681">
    <property type="component" value="Unassembled WGS sequence"/>
</dbReference>
<evidence type="ECO:0000256" key="2">
    <source>
        <dbReference type="ARBA" id="ARBA00022448"/>
    </source>
</evidence>
<protein>
    <submittedName>
        <fullName evidence="8">Sugar (And other) transporter family protein</fullName>
    </submittedName>
</protein>
<dbReference type="PANTHER" id="PTHR23501">
    <property type="entry name" value="MAJOR FACILITATOR SUPERFAMILY"/>
    <property type="match status" value="1"/>
</dbReference>
<dbReference type="Gene3D" id="1.20.1720.10">
    <property type="entry name" value="Multidrug resistance protein D"/>
    <property type="match status" value="2"/>
</dbReference>
<reference evidence="8 9" key="1">
    <citation type="submission" date="2014-01" db="EMBL/GenBank/DDBJ databases">
        <authorList>
            <person name="Dobos K."/>
            <person name="Lenaerts A."/>
            <person name="Ordway D."/>
            <person name="DeGroote M.A."/>
            <person name="Parker T."/>
            <person name="Sizemore C."/>
            <person name="Tallon L.J."/>
            <person name="Sadzewicz L.K."/>
            <person name="Sengamalay N."/>
            <person name="Fraser C.M."/>
            <person name="Hine E."/>
            <person name="Shefchek K.A."/>
            <person name="Das S.P."/>
            <person name="Tettelin H."/>
        </authorList>
    </citation>
    <scope>NUCLEOTIDE SEQUENCE [LARGE SCALE GENOMIC DNA]</scope>
    <source>
        <strain evidence="8 9">Harvey</strain>
    </source>
</reference>
<keyword evidence="9" id="KW-1185">Reference proteome</keyword>
<evidence type="ECO:0000256" key="1">
    <source>
        <dbReference type="ARBA" id="ARBA00004651"/>
    </source>
</evidence>
<dbReference type="PANTHER" id="PTHR23501:SF1">
    <property type="entry name" value="TRANSPORT PROTEIN HSRA-RELATED"/>
    <property type="match status" value="1"/>
</dbReference>
<keyword evidence="5 6" id="KW-0472">Membrane</keyword>
<keyword evidence="2" id="KW-0813">Transport</keyword>
<comment type="caution">
    <text evidence="8">The sequence shown here is derived from an EMBL/GenBank/DDBJ whole genome shotgun (WGS) entry which is preliminary data.</text>
</comment>
<comment type="subcellular location">
    <subcellularLocation>
        <location evidence="1">Cell membrane</location>
        <topology evidence="1">Multi-pass membrane protein</topology>
    </subcellularLocation>
</comment>
<evidence type="ECO:0000256" key="3">
    <source>
        <dbReference type="ARBA" id="ARBA00022692"/>
    </source>
</evidence>
<dbReference type="SUPFAM" id="SSF103473">
    <property type="entry name" value="MFS general substrate transporter"/>
    <property type="match status" value="1"/>
</dbReference>
<feature type="transmembrane region" description="Helical" evidence="6">
    <location>
        <begin position="148"/>
        <end position="174"/>
    </location>
</feature>
<evidence type="ECO:0000256" key="5">
    <source>
        <dbReference type="ARBA" id="ARBA00023136"/>
    </source>
</evidence>
<gene>
    <name evidence="8" type="ORF">I551_0903</name>
</gene>
<organism evidence="8 9">
    <name type="scientific">Mycobacterium ulcerans str. Harvey</name>
    <dbReference type="NCBI Taxonomy" id="1299332"/>
    <lineage>
        <taxon>Bacteria</taxon>
        <taxon>Bacillati</taxon>
        <taxon>Actinomycetota</taxon>
        <taxon>Actinomycetes</taxon>
        <taxon>Mycobacteriales</taxon>
        <taxon>Mycobacteriaceae</taxon>
        <taxon>Mycobacterium</taxon>
        <taxon>Mycobacterium ulcerans group</taxon>
    </lineage>
</organism>
<evidence type="ECO:0000256" key="4">
    <source>
        <dbReference type="ARBA" id="ARBA00022989"/>
    </source>
</evidence>
<feature type="transmembrane region" description="Helical" evidence="6">
    <location>
        <begin position="61"/>
        <end position="88"/>
    </location>
</feature>
<name>A0ABN0R699_MYCUL</name>
<dbReference type="InterPro" id="IPR011701">
    <property type="entry name" value="MFS"/>
</dbReference>
<evidence type="ECO:0000259" key="7">
    <source>
        <dbReference type="PROSITE" id="PS50850"/>
    </source>
</evidence>
<evidence type="ECO:0000313" key="9">
    <source>
        <dbReference type="Proteomes" id="UP000020681"/>
    </source>
</evidence>
<feature type="domain" description="Major facilitator superfamily (MFS) profile" evidence="7">
    <location>
        <begin position="1"/>
        <end position="219"/>
    </location>
</feature>